<dbReference type="AlphaFoldDB" id="G2R719"/>
<feature type="transmembrane region" description="Helical" evidence="2">
    <location>
        <begin position="18"/>
        <end position="43"/>
    </location>
</feature>
<dbReference type="PANTHER" id="PTHR42077">
    <property type="entry name" value="YALI0F30239P"/>
    <property type="match status" value="1"/>
</dbReference>
<dbReference type="PANTHER" id="PTHR42077:SF1">
    <property type="entry name" value="YALI0F30239P"/>
    <property type="match status" value="1"/>
</dbReference>
<evidence type="ECO:0000256" key="1">
    <source>
        <dbReference type="SAM" id="MobiDB-lite"/>
    </source>
</evidence>
<name>G2R719_THETT</name>
<protein>
    <submittedName>
        <fullName evidence="3">Uncharacterized protein</fullName>
    </submittedName>
</protein>
<evidence type="ECO:0000313" key="4">
    <source>
        <dbReference type="Proteomes" id="UP000008181"/>
    </source>
</evidence>
<dbReference type="EMBL" id="CP003011">
    <property type="protein sequence ID" value="AEO67747.1"/>
    <property type="molecule type" value="Genomic_DNA"/>
</dbReference>
<keyword evidence="4" id="KW-1185">Reference proteome</keyword>
<accession>G2R719</accession>
<keyword evidence="2" id="KW-0812">Transmembrane</keyword>
<dbReference type="Proteomes" id="UP000008181">
    <property type="component" value="Chromosome 3"/>
</dbReference>
<dbReference type="OrthoDB" id="4083871at2759"/>
<keyword evidence="2" id="KW-1133">Transmembrane helix</keyword>
<sequence>MAWGTQHTQTPPSPVKQLLPLIITLVILSVVAWVGYQIYLSMVKIQAQARRQMGDNVVFTKAGVRVQVQDLGTESYVDKTQSWVVKAWNLGSASNAQDEATKRKRHVITKSKPEGSHHHH</sequence>
<feature type="compositionally biased region" description="Basic and acidic residues" evidence="1">
    <location>
        <begin position="111"/>
        <end position="120"/>
    </location>
</feature>
<keyword evidence="2" id="KW-0472">Membrane</keyword>
<dbReference type="KEGG" id="ttt:THITE_2116742"/>
<evidence type="ECO:0000313" key="3">
    <source>
        <dbReference type="EMBL" id="AEO67747.1"/>
    </source>
</evidence>
<organism evidence="3 4">
    <name type="scientific">Thermothielavioides terrestris (strain ATCC 38088 / NRRL 8126)</name>
    <name type="common">Thielavia terrestris</name>
    <dbReference type="NCBI Taxonomy" id="578455"/>
    <lineage>
        <taxon>Eukaryota</taxon>
        <taxon>Fungi</taxon>
        <taxon>Dikarya</taxon>
        <taxon>Ascomycota</taxon>
        <taxon>Pezizomycotina</taxon>
        <taxon>Sordariomycetes</taxon>
        <taxon>Sordariomycetidae</taxon>
        <taxon>Sordariales</taxon>
        <taxon>Chaetomiaceae</taxon>
        <taxon>Thermothielavioides</taxon>
        <taxon>Thermothielavioides terrestris</taxon>
    </lineage>
</organism>
<dbReference type="HOGENOM" id="CLU_150197_1_0_1"/>
<feature type="region of interest" description="Disordered" evidence="1">
    <location>
        <begin position="95"/>
        <end position="120"/>
    </location>
</feature>
<evidence type="ECO:0000256" key="2">
    <source>
        <dbReference type="SAM" id="Phobius"/>
    </source>
</evidence>
<dbReference type="GeneID" id="11518082"/>
<dbReference type="eggNOG" id="ENOG502SSTB">
    <property type="taxonomic scope" value="Eukaryota"/>
</dbReference>
<dbReference type="RefSeq" id="XP_003654083.1">
    <property type="nucleotide sequence ID" value="XM_003654035.1"/>
</dbReference>
<gene>
    <name evidence="3" type="ORF">THITE_2116742</name>
</gene>
<proteinExistence type="predicted"/>
<reference evidence="3 4" key="1">
    <citation type="journal article" date="2011" name="Nat. Biotechnol.">
        <title>Comparative genomic analysis of the thermophilic biomass-degrading fungi Myceliophthora thermophila and Thielavia terrestris.</title>
        <authorList>
            <person name="Berka R.M."/>
            <person name="Grigoriev I.V."/>
            <person name="Otillar R."/>
            <person name="Salamov A."/>
            <person name="Grimwood J."/>
            <person name="Reid I."/>
            <person name="Ishmael N."/>
            <person name="John T."/>
            <person name="Darmond C."/>
            <person name="Moisan M.-C."/>
            <person name="Henrissat B."/>
            <person name="Coutinho P.M."/>
            <person name="Lombard V."/>
            <person name="Natvig D.O."/>
            <person name="Lindquist E."/>
            <person name="Schmutz J."/>
            <person name="Lucas S."/>
            <person name="Harris P."/>
            <person name="Powlowski J."/>
            <person name="Bellemare A."/>
            <person name="Taylor D."/>
            <person name="Butler G."/>
            <person name="de Vries R.P."/>
            <person name="Allijn I.E."/>
            <person name="van den Brink J."/>
            <person name="Ushinsky S."/>
            <person name="Storms R."/>
            <person name="Powell A.J."/>
            <person name="Paulsen I.T."/>
            <person name="Elbourne L.D.H."/>
            <person name="Baker S.E."/>
            <person name="Magnuson J."/>
            <person name="LaBoissiere S."/>
            <person name="Clutterbuck A.J."/>
            <person name="Martinez D."/>
            <person name="Wogulis M."/>
            <person name="de Leon A.L."/>
            <person name="Rey M.W."/>
            <person name="Tsang A."/>
        </authorList>
    </citation>
    <scope>NUCLEOTIDE SEQUENCE [LARGE SCALE GENOMIC DNA]</scope>
    <source>
        <strain evidence="4">ATCC 38088 / NRRL 8126</strain>
    </source>
</reference>